<organism evidence="3 4">
    <name type="scientific">Kroppenstedtia pulmonis</name>
    <dbReference type="NCBI Taxonomy" id="1380685"/>
    <lineage>
        <taxon>Bacteria</taxon>
        <taxon>Bacillati</taxon>
        <taxon>Bacillota</taxon>
        <taxon>Bacilli</taxon>
        <taxon>Bacillales</taxon>
        <taxon>Thermoactinomycetaceae</taxon>
        <taxon>Kroppenstedtia</taxon>
    </lineage>
</organism>
<feature type="compositionally biased region" description="Basic and acidic residues" evidence="1">
    <location>
        <begin position="1"/>
        <end position="19"/>
    </location>
</feature>
<evidence type="ECO:0000313" key="4">
    <source>
        <dbReference type="Proteomes" id="UP000503088"/>
    </source>
</evidence>
<dbReference type="EMBL" id="CP048104">
    <property type="protein sequence ID" value="QKG85697.1"/>
    <property type="molecule type" value="Genomic_DNA"/>
</dbReference>
<keyword evidence="2" id="KW-1133">Transmembrane helix</keyword>
<keyword evidence="2" id="KW-0472">Membrane</keyword>
<feature type="compositionally biased region" description="Basic and acidic residues" evidence="1">
    <location>
        <begin position="41"/>
        <end position="66"/>
    </location>
</feature>
<evidence type="ECO:0000313" key="3">
    <source>
        <dbReference type="EMBL" id="QKG85697.1"/>
    </source>
</evidence>
<evidence type="ECO:0000256" key="2">
    <source>
        <dbReference type="SAM" id="Phobius"/>
    </source>
</evidence>
<reference evidence="3 4" key="1">
    <citation type="submission" date="2020-01" db="EMBL/GenBank/DDBJ databases">
        <authorList>
            <person name="Gulvik C.A."/>
            <person name="Batra D.G."/>
        </authorList>
    </citation>
    <scope>NUCLEOTIDE SEQUENCE [LARGE SCALE GENOMIC DNA]</scope>
    <source>
        <strain evidence="3 4">W9323</strain>
    </source>
</reference>
<feature type="compositionally biased region" description="Basic and acidic residues" evidence="1">
    <location>
        <begin position="180"/>
        <end position="192"/>
    </location>
</feature>
<dbReference type="AlphaFoldDB" id="A0A7D4CX60"/>
<keyword evidence="2" id="KW-0812">Transmembrane</keyword>
<dbReference type="RefSeq" id="WP_173224606.1">
    <property type="nucleotide sequence ID" value="NZ_CP048104.1"/>
</dbReference>
<accession>A0A7D4CX60</accession>
<dbReference type="KEGG" id="kpul:GXN76_15385"/>
<keyword evidence="3" id="KW-0240">DNA-directed RNA polymerase</keyword>
<feature type="transmembrane region" description="Helical" evidence="2">
    <location>
        <begin position="259"/>
        <end position="286"/>
    </location>
</feature>
<dbReference type="GO" id="GO:0000428">
    <property type="term" value="C:DNA-directed RNA polymerase complex"/>
    <property type="evidence" value="ECO:0007669"/>
    <property type="project" value="UniProtKB-KW"/>
</dbReference>
<dbReference type="Proteomes" id="UP000503088">
    <property type="component" value="Chromosome"/>
</dbReference>
<sequence length="309" mass="34129">MHQKDEQKKSREWERENKKTSNKQNQSQPSKNLHQNVKASTDGEQRKGAADPDKKSPSFSYPHEEPAGQQKQVHLDNEEKAGVRKSAVSPVAENSSGERKREDQKPLQSSAPSSRNEKGQRENASPSQQTGTQHSDEQPESQAPNLSEKTGKTQDDGTGEGGNLSATADPGESQGKKPKKEPAGELKWKKSDGVVSESPSIKSEPQKNGGKTKADKKEAKVQTGKSQSEKKEIDNKQNRLKEKEKTNTGKTKMSFRKRVLLYTFVLLPVLMVVALAVGLMIGYGAIGGDSALEVFTWELWEKIYDLIYG</sequence>
<feature type="compositionally biased region" description="Basic and acidic residues" evidence="1">
    <location>
        <begin position="227"/>
        <end position="247"/>
    </location>
</feature>
<evidence type="ECO:0000256" key="1">
    <source>
        <dbReference type="SAM" id="MobiDB-lite"/>
    </source>
</evidence>
<keyword evidence="3" id="KW-0804">Transcription</keyword>
<feature type="compositionally biased region" description="Basic and acidic residues" evidence="1">
    <location>
        <begin position="73"/>
        <end position="82"/>
    </location>
</feature>
<feature type="compositionally biased region" description="Polar residues" evidence="1">
    <location>
        <begin position="22"/>
        <end position="39"/>
    </location>
</feature>
<dbReference type="InterPro" id="IPR024596">
    <property type="entry name" value="RNApol_su_b/EpuA"/>
</dbReference>
<proteinExistence type="predicted"/>
<feature type="compositionally biased region" description="Polar residues" evidence="1">
    <location>
        <begin position="122"/>
        <end position="133"/>
    </location>
</feature>
<keyword evidence="4" id="KW-1185">Reference proteome</keyword>
<protein>
    <submittedName>
        <fullName evidence="3">DNA-directed RNA polymerase subunit beta</fullName>
    </submittedName>
</protein>
<feature type="compositionally biased region" description="Basic and acidic residues" evidence="1">
    <location>
        <begin position="96"/>
        <end position="105"/>
    </location>
</feature>
<dbReference type="Pfam" id="PF11772">
    <property type="entry name" value="EpuA"/>
    <property type="match status" value="1"/>
</dbReference>
<name>A0A7D4CX60_9BACL</name>
<feature type="region of interest" description="Disordered" evidence="1">
    <location>
        <begin position="1"/>
        <end position="249"/>
    </location>
</feature>
<gene>
    <name evidence="3" type="ORF">GXN76_15385</name>
</gene>